<dbReference type="Proteomes" id="UP000528322">
    <property type="component" value="Unassembled WGS sequence"/>
</dbReference>
<dbReference type="CDD" id="cd06464">
    <property type="entry name" value="ACD_sHsps-like"/>
    <property type="match status" value="1"/>
</dbReference>
<evidence type="ECO:0000313" key="4">
    <source>
        <dbReference type="EMBL" id="MBB5022095.1"/>
    </source>
</evidence>
<dbReference type="Pfam" id="PF00011">
    <property type="entry name" value="HSP20"/>
    <property type="match status" value="1"/>
</dbReference>
<sequence length="134" mass="15352">MSITRWDPLHNLVFLHDRMNLFYEELQARDRSGAWDYTHSWQPAVDIIACSKCYTVDISLPGVAVGSITLEINDNTLYVSGKRNSCSNAALTCLRLEREQGDFFRAIELERPICEQSISTEHLDGILRIVLQHK</sequence>
<gene>
    <name evidence="4" type="ORF">HNR37_001423</name>
</gene>
<dbReference type="RefSeq" id="WP_183731989.1">
    <property type="nucleotide sequence ID" value="NZ_JACHID010000008.1"/>
</dbReference>
<evidence type="ECO:0000256" key="2">
    <source>
        <dbReference type="RuleBase" id="RU003616"/>
    </source>
</evidence>
<dbReference type="Gene3D" id="2.60.40.790">
    <property type="match status" value="1"/>
</dbReference>
<feature type="domain" description="SHSP" evidence="3">
    <location>
        <begin position="36"/>
        <end position="134"/>
    </location>
</feature>
<dbReference type="InterPro" id="IPR008978">
    <property type="entry name" value="HSP20-like_chaperone"/>
</dbReference>
<protein>
    <submittedName>
        <fullName evidence="4">HSP20 family molecular chaperone IbpA</fullName>
    </submittedName>
</protein>
<proteinExistence type="inferred from homology"/>
<dbReference type="AlphaFoldDB" id="A0A7W8DH35"/>
<dbReference type="PROSITE" id="PS01031">
    <property type="entry name" value="SHSP"/>
    <property type="match status" value="1"/>
</dbReference>
<dbReference type="InterPro" id="IPR002068">
    <property type="entry name" value="A-crystallin/Hsp20_dom"/>
</dbReference>
<accession>A0A7W8DH35</accession>
<reference evidence="4 5" key="1">
    <citation type="submission" date="2020-08" db="EMBL/GenBank/DDBJ databases">
        <title>Genomic Encyclopedia of Type Strains, Phase IV (KMG-IV): sequencing the most valuable type-strain genomes for metagenomic binning, comparative biology and taxonomic classification.</title>
        <authorList>
            <person name="Goeker M."/>
        </authorList>
    </citation>
    <scope>NUCLEOTIDE SEQUENCE [LARGE SCALE GENOMIC DNA]</scope>
    <source>
        <strain evidence="4 5">DSM 22071</strain>
    </source>
</reference>
<evidence type="ECO:0000256" key="1">
    <source>
        <dbReference type="PROSITE-ProRule" id="PRU00285"/>
    </source>
</evidence>
<organism evidence="4 5">
    <name type="scientific">Desulfurispira natronophila</name>
    <dbReference type="NCBI Taxonomy" id="682562"/>
    <lineage>
        <taxon>Bacteria</taxon>
        <taxon>Pseudomonadati</taxon>
        <taxon>Chrysiogenota</taxon>
        <taxon>Chrysiogenia</taxon>
        <taxon>Chrysiogenales</taxon>
        <taxon>Chrysiogenaceae</taxon>
        <taxon>Desulfurispira</taxon>
    </lineage>
</organism>
<evidence type="ECO:0000259" key="3">
    <source>
        <dbReference type="PROSITE" id="PS01031"/>
    </source>
</evidence>
<comment type="caution">
    <text evidence="4">The sequence shown here is derived from an EMBL/GenBank/DDBJ whole genome shotgun (WGS) entry which is preliminary data.</text>
</comment>
<evidence type="ECO:0000313" key="5">
    <source>
        <dbReference type="Proteomes" id="UP000528322"/>
    </source>
</evidence>
<name>A0A7W8DH35_9BACT</name>
<dbReference type="SUPFAM" id="SSF49764">
    <property type="entry name" value="HSP20-like chaperones"/>
    <property type="match status" value="1"/>
</dbReference>
<keyword evidence="5" id="KW-1185">Reference proteome</keyword>
<dbReference type="EMBL" id="JACHID010000008">
    <property type="protein sequence ID" value="MBB5022095.1"/>
    <property type="molecule type" value="Genomic_DNA"/>
</dbReference>
<comment type="similarity">
    <text evidence="1 2">Belongs to the small heat shock protein (HSP20) family.</text>
</comment>